<reference evidence="1 2" key="1">
    <citation type="journal article" date="2024" name="Int. J. Syst. Evol. Microbiol.">
        <title>Clostridium omnivorum sp. nov., isolated from anoxic soil under the treatment of reductive soil disinfestation.</title>
        <authorList>
            <person name="Ueki A."/>
            <person name="Tonouchi A."/>
            <person name="Kaku N."/>
            <person name="Honma S."/>
            <person name="Ueki K."/>
        </authorList>
    </citation>
    <scope>NUCLEOTIDE SEQUENCE [LARGE SCALE GENOMIC DNA]</scope>
    <source>
        <strain evidence="1 2">E14</strain>
    </source>
</reference>
<evidence type="ECO:0000313" key="2">
    <source>
        <dbReference type="Proteomes" id="UP001208567"/>
    </source>
</evidence>
<dbReference type="EMBL" id="BRXR01000001">
    <property type="protein sequence ID" value="GLC32229.1"/>
    <property type="molecule type" value="Genomic_DNA"/>
</dbReference>
<dbReference type="Proteomes" id="UP001208567">
    <property type="component" value="Unassembled WGS sequence"/>
</dbReference>
<dbReference type="RefSeq" id="WP_264851537.1">
    <property type="nucleotide sequence ID" value="NZ_BRXR01000001.1"/>
</dbReference>
<accession>A0ABQ5NAW0</accession>
<sequence>MFESIFETVVMGSNTVFLSIPEDDYFLAYDSVTKKAAEEITDDYFKMRGRDGIPNVKHIEYDEPSHRIKITLEVKENMDWPRPGYTVPDTLNITRNNE</sequence>
<gene>
    <name evidence="1" type="ORF">bsdE14_36390</name>
</gene>
<comment type="caution">
    <text evidence="1">The sequence shown here is derived from an EMBL/GenBank/DDBJ whole genome shotgun (WGS) entry which is preliminary data.</text>
</comment>
<evidence type="ECO:0000313" key="1">
    <source>
        <dbReference type="EMBL" id="GLC32229.1"/>
    </source>
</evidence>
<name>A0ABQ5NAW0_9CLOT</name>
<organism evidence="1 2">
    <name type="scientific">Clostridium omnivorum</name>
    <dbReference type="NCBI Taxonomy" id="1604902"/>
    <lineage>
        <taxon>Bacteria</taxon>
        <taxon>Bacillati</taxon>
        <taxon>Bacillota</taxon>
        <taxon>Clostridia</taxon>
        <taxon>Eubacteriales</taxon>
        <taxon>Clostridiaceae</taxon>
        <taxon>Clostridium</taxon>
    </lineage>
</organism>
<protein>
    <submittedName>
        <fullName evidence="1">Uncharacterized protein</fullName>
    </submittedName>
</protein>
<keyword evidence="2" id="KW-1185">Reference proteome</keyword>
<proteinExistence type="predicted"/>